<evidence type="ECO:0000259" key="1">
    <source>
        <dbReference type="Pfam" id="PF00535"/>
    </source>
</evidence>
<sequence>MELSIVIPAYNESKKIKKDIFAADKFIHDNFSSGQIIVVDDGSDDDTTKAANSIVNEIKTKLDVIKLDKNSGKGAAIREGVKHSEGKIILYADAGLTVPFNDALKGIKLIKENKCDIANGSRKMHDSNVVRKQDIDRRIISLFFGLAAKLFLHIPKDMTDTQCGFKLYKGDVARELFSRLTIAGFLFEIEIILLALKRGYRVVEFPVTWSCDRDSRLSVKKSSKNIIAEFKEIYKEFNKRDI</sequence>
<dbReference type="InterPro" id="IPR001173">
    <property type="entry name" value="Glyco_trans_2-like"/>
</dbReference>
<accession>A0A3B1BMJ6</accession>
<dbReference type="SUPFAM" id="SSF53448">
    <property type="entry name" value="Nucleotide-diphospho-sugar transferases"/>
    <property type="match status" value="1"/>
</dbReference>
<dbReference type="AlphaFoldDB" id="A0A3B1BMJ6"/>
<dbReference type="EMBL" id="UOGD01000026">
    <property type="protein sequence ID" value="VAX15761.1"/>
    <property type="molecule type" value="Genomic_DNA"/>
</dbReference>
<dbReference type="PANTHER" id="PTHR10859">
    <property type="entry name" value="GLYCOSYL TRANSFERASE"/>
    <property type="match status" value="1"/>
</dbReference>
<gene>
    <name evidence="2" type="ORF">MNBD_IGNAVI01-1628</name>
</gene>
<proteinExistence type="predicted"/>
<dbReference type="Pfam" id="PF00535">
    <property type="entry name" value="Glycos_transf_2"/>
    <property type="match status" value="1"/>
</dbReference>
<protein>
    <recommendedName>
        <fullName evidence="1">Glycosyltransferase 2-like domain-containing protein</fullName>
    </recommendedName>
</protein>
<dbReference type="GO" id="GO:0006487">
    <property type="term" value="P:protein N-linked glycosylation"/>
    <property type="evidence" value="ECO:0007669"/>
    <property type="project" value="TreeGrafter"/>
</dbReference>
<dbReference type="PANTHER" id="PTHR10859:SF91">
    <property type="entry name" value="DOLICHYL-PHOSPHATE BETA-GLUCOSYLTRANSFERASE"/>
    <property type="match status" value="1"/>
</dbReference>
<name>A0A3B1BMJ6_9ZZZZ</name>
<dbReference type="InterPro" id="IPR029044">
    <property type="entry name" value="Nucleotide-diphossugar_trans"/>
</dbReference>
<reference evidence="2" key="1">
    <citation type="submission" date="2018-06" db="EMBL/GenBank/DDBJ databases">
        <authorList>
            <person name="Zhirakovskaya E."/>
        </authorList>
    </citation>
    <scope>NUCLEOTIDE SEQUENCE</scope>
</reference>
<organism evidence="2">
    <name type="scientific">hydrothermal vent metagenome</name>
    <dbReference type="NCBI Taxonomy" id="652676"/>
    <lineage>
        <taxon>unclassified sequences</taxon>
        <taxon>metagenomes</taxon>
        <taxon>ecological metagenomes</taxon>
    </lineage>
</organism>
<evidence type="ECO:0000313" key="2">
    <source>
        <dbReference type="EMBL" id="VAX15761.1"/>
    </source>
</evidence>
<dbReference type="Gene3D" id="3.90.550.10">
    <property type="entry name" value="Spore Coat Polysaccharide Biosynthesis Protein SpsA, Chain A"/>
    <property type="match status" value="1"/>
</dbReference>
<feature type="domain" description="Glycosyltransferase 2-like" evidence="1">
    <location>
        <begin position="4"/>
        <end position="177"/>
    </location>
</feature>